<dbReference type="EMBL" id="CP007536">
    <property type="protein sequence ID" value="AIC16638.1"/>
    <property type="molecule type" value="Genomic_DNA"/>
</dbReference>
<keyword evidence="1" id="KW-0812">Transmembrane</keyword>
<dbReference type="KEGG" id="nvn:NVIE_023770"/>
<feature type="transmembrane region" description="Helical" evidence="1">
    <location>
        <begin position="7"/>
        <end position="25"/>
    </location>
</feature>
<organism evidence="2 3">
    <name type="scientific">Nitrososphaera viennensis EN76</name>
    <dbReference type="NCBI Taxonomy" id="926571"/>
    <lineage>
        <taxon>Archaea</taxon>
        <taxon>Nitrososphaerota</taxon>
        <taxon>Nitrososphaeria</taxon>
        <taxon>Nitrososphaerales</taxon>
        <taxon>Nitrososphaeraceae</taxon>
        <taxon>Nitrososphaera</taxon>
    </lineage>
</organism>
<feature type="transmembrane region" description="Helical" evidence="1">
    <location>
        <begin position="71"/>
        <end position="92"/>
    </location>
</feature>
<keyword evidence="1" id="KW-1133">Transmembrane helix</keyword>
<proteinExistence type="predicted"/>
<accession>A0A060HMC9</accession>
<feature type="transmembrane region" description="Helical" evidence="1">
    <location>
        <begin position="37"/>
        <end position="59"/>
    </location>
</feature>
<evidence type="ECO:0000313" key="2">
    <source>
        <dbReference type="EMBL" id="AIC16638.1"/>
    </source>
</evidence>
<sequence>MPLENKEILQADATVIVGVMVLLALGNLDATDYGSRAITSILFIAVSGIIVPFSVSAILATTEHPVAAKRWMIVGFIILVLVFLWYTLAAFYSVR</sequence>
<dbReference type="HOGENOM" id="CLU_2366316_0_0_2"/>
<evidence type="ECO:0000256" key="1">
    <source>
        <dbReference type="SAM" id="Phobius"/>
    </source>
</evidence>
<evidence type="ECO:0000313" key="3">
    <source>
        <dbReference type="Proteomes" id="UP000027093"/>
    </source>
</evidence>
<dbReference type="STRING" id="926571.NVIE_023770"/>
<dbReference type="AlphaFoldDB" id="A0A060HMC9"/>
<keyword evidence="3" id="KW-1185">Reference proteome</keyword>
<protein>
    <submittedName>
        <fullName evidence="2">Uncharacterized protein</fullName>
    </submittedName>
</protein>
<gene>
    <name evidence="2" type="ORF">NVIE_023770</name>
</gene>
<dbReference type="RefSeq" id="WP_144239690.1">
    <property type="nucleotide sequence ID" value="NZ_CP007536.1"/>
</dbReference>
<keyword evidence="1" id="KW-0472">Membrane</keyword>
<dbReference type="GeneID" id="74947616"/>
<reference evidence="2 3" key="1">
    <citation type="journal article" date="2014" name="Int. J. Syst. Evol. Microbiol.">
        <title>Nitrososphaera viennensis gen. nov., sp. nov., an aerobic and mesophilic, ammonia-oxidizing archaeon from soil and a member of the archaeal phylum Thaumarchaeota.</title>
        <authorList>
            <person name="Stieglmeier M."/>
            <person name="Klingl A."/>
            <person name="Alves R.J."/>
            <person name="Rittmann S.K."/>
            <person name="Melcher M."/>
            <person name="Leisch N."/>
            <person name="Schleper C."/>
        </authorList>
    </citation>
    <scope>NUCLEOTIDE SEQUENCE [LARGE SCALE GENOMIC DNA]</scope>
    <source>
        <strain evidence="2">EN76</strain>
    </source>
</reference>
<name>A0A060HMC9_9ARCH</name>
<dbReference type="Proteomes" id="UP000027093">
    <property type="component" value="Chromosome"/>
</dbReference>